<dbReference type="RefSeq" id="XP_014539316.1">
    <property type="nucleotide sequence ID" value="XM_014683830.1"/>
</dbReference>
<evidence type="ECO:0000256" key="1">
    <source>
        <dbReference type="SAM" id="SignalP"/>
    </source>
</evidence>
<feature type="signal peptide" evidence="1">
    <location>
        <begin position="1"/>
        <end position="19"/>
    </location>
</feature>
<feature type="chain" id="PRO_5028891375" evidence="1">
    <location>
        <begin position="20"/>
        <end position="282"/>
    </location>
</feature>
<reference evidence="2 3" key="1">
    <citation type="submission" date="2020-07" db="EMBL/GenBank/DDBJ databases">
        <title>Telomere length de novo assembly of all 7 chromosomes of the fungus, Metarhizium brunneum, using a novel assembly pipeline.</title>
        <authorList>
            <person name="Saud z."/>
            <person name="Kortsinoglou A."/>
            <person name="Kouvelis V.N."/>
            <person name="Butt T.M."/>
        </authorList>
    </citation>
    <scope>NUCLEOTIDE SEQUENCE [LARGE SCALE GENOMIC DNA]</scope>
    <source>
        <strain evidence="2 3">4556</strain>
    </source>
</reference>
<evidence type="ECO:0000313" key="2">
    <source>
        <dbReference type="EMBL" id="QLI68842.1"/>
    </source>
</evidence>
<dbReference type="OrthoDB" id="4928074at2759"/>
<dbReference type="AlphaFoldDB" id="A0A7D5YTC9"/>
<accession>A0A7D5YTC9</accession>
<keyword evidence="3" id="KW-1185">Reference proteome</keyword>
<sequence>MALINLFLGLLVIPPTIFAAAPYGNVLASDVARTYIDDIEKYFKIAPDNPPAYKLRYVTEPTCFAYWGSCDTTYFHLKNTFVNGTAKAFYVPYTEYENANVFSEKSQMTITQSTAIVLGTSKGWNAAAKWTVSGDARGQKAALEVSGGYSSTTTGTTTTTKTVSTHAECRYGYICEIQTWTFHVLIDGMCKTRPYLNCGSEKDACKRRDRIRCKQQRTYIDKFCNHHRLSTMTPCSASMVVRNAAGEPFTTLALVSSRINSDGIPATAKRDNLEDLIVEILN</sequence>
<evidence type="ECO:0000313" key="3">
    <source>
        <dbReference type="Proteomes" id="UP000510686"/>
    </source>
</evidence>
<dbReference type="SUPFAM" id="SSF56973">
    <property type="entry name" value="Aerolisin/ETX pore-forming domain"/>
    <property type="match status" value="1"/>
</dbReference>
<dbReference type="Proteomes" id="UP000510686">
    <property type="component" value="Chromosome 3"/>
</dbReference>
<gene>
    <name evidence="2" type="ORF">G6M90_00g066590</name>
</gene>
<keyword evidence="1" id="KW-0732">Signal</keyword>
<proteinExistence type="predicted"/>
<organism evidence="2 3">
    <name type="scientific">Metarhizium brunneum</name>
    <dbReference type="NCBI Taxonomy" id="500148"/>
    <lineage>
        <taxon>Eukaryota</taxon>
        <taxon>Fungi</taxon>
        <taxon>Dikarya</taxon>
        <taxon>Ascomycota</taxon>
        <taxon>Pezizomycotina</taxon>
        <taxon>Sordariomycetes</taxon>
        <taxon>Hypocreomycetidae</taxon>
        <taxon>Hypocreales</taxon>
        <taxon>Clavicipitaceae</taxon>
        <taxon>Metarhizium</taxon>
    </lineage>
</organism>
<dbReference type="KEGG" id="mbrn:26247886"/>
<protein>
    <submittedName>
        <fullName evidence="2">Uncharacterized protein</fullName>
    </submittedName>
</protein>
<name>A0A7D5YTC9_9HYPO</name>
<dbReference type="EMBL" id="CP058934">
    <property type="protein sequence ID" value="QLI68842.1"/>
    <property type="molecule type" value="Genomic_DNA"/>
</dbReference>
<dbReference type="GeneID" id="26247886"/>